<dbReference type="PROSITE" id="PS50240">
    <property type="entry name" value="TRYPSIN_DOM"/>
    <property type="match status" value="1"/>
</dbReference>
<comment type="caution">
    <text evidence="2">The sequence shown here is derived from an EMBL/GenBank/DDBJ whole genome shotgun (WGS) entry which is preliminary data.</text>
</comment>
<dbReference type="PROSITE" id="PS00134">
    <property type="entry name" value="TRYPSIN_HIS"/>
    <property type="match status" value="1"/>
</dbReference>
<dbReference type="SUPFAM" id="SSF50494">
    <property type="entry name" value="Trypsin-like serine proteases"/>
    <property type="match status" value="1"/>
</dbReference>
<name>A0A4C1V0F8_EUMVA</name>
<gene>
    <name evidence="2" type="ORF">EVAR_27645_1</name>
</gene>
<evidence type="ECO:0000313" key="2">
    <source>
        <dbReference type="EMBL" id="GBP32221.1"/>
    </source>
</evidence>
<dbReference type="Gene3D" id="2.40.10.10">
    <property type="entry name" value="Trypsin-like serine proteases"/>
    <property type="match status" value="1"/>
</dbReference>
<proteinExistence type="predicted"/>
<evidence type="ECO:0000313" key="3">
    <source>
        <dbReference type="Proteomes" id="UP000299102"/>
    </source>
</evidence>
<evidence type="ECO:0000259" key="1">
    <source>
        <dbReference type="PROSITE" id="PS50240"/>
    </source>
</evidence>
<dbReference type="PANTHER" id="PTHR24258:SF116">
    <property type="entry name" value="FI16631P1-RELATED"/>
    <property type="match status" value="1"/>
</dbReference>
<dbReference type="InterPro" id="IPR009003">
    <property type="entry name" value="Peptidase_S1_PA"/>
</dbReference>
<organism evidence="2 3">
    <name type="scientific">Eumeta variegata</name>
    <name type="common">Bagworm moth</name>
    <name type="synonym">Eumeta japonica</name>
    <dbReference type="NCBI Taxonomy" id="151549"/>
    <lineage>
        <taxon>Eukaryota</taxon>
        <taxon>Metazoa</taxon>
        <taxon>Ecdysozoa</taxon>
        <taxon>Arthropoda</taxon>
        <taxon>Hexapoda</taxon>
        <taxon>Insecta</taxon>
        <taxon>Pterygota</taxon>
        <taxon>Neoptera</taxon>
        <taxon>Endopterygota</taxon>
        <taxon>Lepidoptera</taxon>
        <taxon>Glossata</taxon>
        <taxon>Ditrysia</taxon>
        <taxon>Tineoidea</taxon>
        <taxon>Psychidae</taxon>
        <taxon>Oiketicinae</taxon>
        <taxon>Eumeta</taxon>
    </lineage>
</organism>
<dbReference type="GO" id="GO:0006508">
    <property type="term" value="P:proteolysis"/>
    <property type="evidence" value="ECO:0007669"/>
    <property type="project" value="InterPro"/>
</dbReference>
<dbReference type="GO" id="GO:0004252">
    <property type="term" value="F:serine-type endopeptidase activity"/>
    <property type="evidence" value="ECO:0007669"/>
    <property type="project" value="InterPro"/>
</dbReference>
<dbReference type="Proteomes" id="UP000299102">
    <property type="component" value="Unassembled WGS sequence"/>
</dbReference>
<protein>
    <recommendedName>
        <fullName evidence="1">Peptidase S1 domain-containing protein</fullName>
    </recommendedName>
</protein>
<dbReference type="AlphaFoldDB" id="A0A4C1V0F8"/>
<dbReference type="InterPro" id="IPR043504">
    <property type="entry name" value="Peptidase_S1_PA_chymotrypsin"/>
</dbReference>
<dbReference type="Pfam" id="PF00089">
    <property type="entry name" value="Trypsin"/>
    <property type="match status" value="1"/>
</dbReference>
<feature type="domain" description="Peptidase S1" evidence="1">
    <location>
        <begin position="56"/>
        <end position="318"/>
    </location>
</feature>
<keyword evidence="3" id="KW-1185">Reference proteome</keyword>
<reference evidence="2 3" key="1">
    <citation type="journal article" date="2019" name="Commun. Biol.">
        <title>The bagworm genome reveals a unique fibroin gene that provides high tensile strength.</title>
        <authorList>
            <person name="Kono N."/>
            <person name="Nakamura H."/>
            <person name="Ohtoshi R."/>
            <person name="Tomita M."/>
            <person name="Numata K."/>
            <person name="Arakawa K."/>
        </authorList>
    </citation>
    <scope>NUCLEOTIDE SEQUENCE [LARGE SCALE GENOMIC DNA]</scope>
</reference>
<dbReference type="EMBL" id="BGZK01000256">
    <property type="protein sequence ID" value="GBP32221.1"/>
    <property type="molecule type" value="Genomic_DNA"/>
</dbReference>
<accession>A0A4C1V0F8</accession>
<dbReference type="InterPro" id="IPR001254">
    <property type="entry name" value="Trypsin_dom"/>
</dbReference>
<dbReference type="PANTHER" id="PTHR24258">
    <property type="entry name" value="SERINE PROTEASE-RELATED"/>
    <property type="match status" value="1"/>
</dbReference>
<dbReference type="OrthoDB" id="10061449at2759"/>
<sequence>MRLQWANTKMTQSTVQRLKFCRSELPTNDAMRTFNALRAFLLLHRVPILTHCDVFVSLKIFSHNAYRSFCGGVIIGQRKVLSAAHCFFDSYRFSISTCQRRTMVLSHVWVVAGNLYNTVRSSTGGQWRRLANVTIPSKFNFPYRDIAILRSHEGVADLLDRNRISDRERNAALKFHLPGRTATAAAEAVLYFTYELCEGVFTVHPWVFNSYVDYVNPASIFVDYQGSCRVSGYGRTSDKAITTMLKRGSSSTLVRDRNRKEDRVQIKICHSKERGDDLFFDTSTSFYFSNKLEILEVRSCELTQGTPKRCQGKECSSV</sequence>
<dbReference type="InterPro" id="IPR018114">
    <property type="entry name" value="TRYPSIN_HIS"/>
</dbReference>